<evidence type="ECO:0000313" key="7">
    <source>
        <dbReference type="Proteomes" id="UP001056384"/>
    </source>
</evidence>
<evidence type="ECO:0000256" key="4">
    <source>
        <dbReference type="ARBA" id="ARBA00023004"/>
    </source>
</evidence>
<dbReference type="GO" id="GO:0016121">
    <property type="term" value="P:carotene catabolic process"/>
    <property type="evidence" value="ECO:0007669"/>
    <property type="project" value="TreeGrafter"/>
</dbReference>
<dbReference type="Proteomes" id="UP001056384">
    <property type="component" value="Chromosome 2"/>
</dbReference>
<comment type="similarity">
    <text evidence="1">Belongs to the carotenoid oxygenase family.</text>
</comment>
<reference evidence="6" key="1">
    <citation type="submission" date="2022-06" db="EMBL/GenBank/DDBJ databases">
        <title>Complete genome sequences of two strains of the flax pathogen Septoria linicola.</title>
        <authorList>
            <person name="Lapalu N."/>
            <person name="Simon A."/>
            <person name="Demenou B."/>
            <person name="Paumier D."/>
            <person name="Guillot M.-P."/>
            <person name="Gout L."/>
            <person name="Valade R."/>
        </authorList>
    </citation>
    <scope>NUCLEOTIDE SEQUENCE</scope>
    <source>
        <strain evidence="6">SE15195</strain>
    </source>
</reference>
<evidence type="ECO:0000256" key="5">
    <source>
        <dbReference type="PIRSR" id="PIRSR604294-1"/>
    </source>
</evidence>
<dbReference type="OrthoDB" id="1069523at2759"/>
<accession>A0A9Q9AT21</accession>
<proteinExistence type="inferred from homology"/>
<organism evidence="6 7">
    <name type="scientific">Septoria linicola</name>
    <dbReference type="NCBI Taxonomy" id="215465"/>
    <lineage>
        <taxon>Eukaryota</taxon>
        <taxon>Fungi</taxon>
        <taxon>Dikarya</taxon>
        <taxon>Ascomycota</taxon>
        <taxon>Pezizomycotina</taxon>
        <taxon>Dothideomycetes</taxon>
        <taxon>Dothideomycetidae</taxon>
        <taxon>Mycosphaerellales</taxon>
        <taxon>Mycosphaerellaceae</taxon>
        <taxon>Septoria</taxon>
    </lineage>
</organism>
<dbReference type="GO" id="GO:0046872">
    <property type="term" value="F:metal ion binding"/>
    <property type="evidence" value="ECO:0007669"/>
    <property type="project" value="UniProtKB-KW"/>
</dbReference>
<gene>
    <name evidence="6" type="ORF">Slin15195_G035500</name>
</gene>
<feature type="binding site" evidence="5">
    <location>
        <position position="172"/>
    </location>
    <ligand>
        <name>Fe cation</name>
        <dbReference type="ChEBI" id="CHEBI:24875"/>
        <note>catalytic</note>
    </ligand>
</feature>
<dbReference type="InterPro" id="IPR004294">
    <property type="entry name" value="Carotenoid_Oase"/>
</dbReference>
<keyword evidence="3" id="KW-0560">Oxidoreductase</keyword>
<dbReference type="AlphaFoldDB" id="A0A9Q9AT21"/>
<feature type="binding site" evidence="5">
    <location>
        <position position="288"/>
    </location>
    <ligand>
        <name>Fe cation</name>
        <dbReference type="ChEBI" id="CHEBI:24875"/>
        <note>catalytic</note>
    </ligand>
</feature>
<name>A0A9Q9AT21_9PEZI</name>
<dbReference type="GO" id="GO:0010436">
    <property type="term" value="F:carotenoid dioxygenase activity"/>
    <property type="evidence" value="ECO:0007669"/>
    <property type="project" value="TreeGrafter"/>
</dbReference>
<evidence type="ECO:0000256" key="1">
    <source>
        <dbReference type="ARBA" id="ARBA00006787"/>
    </source>
</evidence>
<keyword evidence="7" id="KW-1185">Reference proteome</keyword>
<dbReference type="PANTHER" id="PTHR10543">
    <property type="entry name" value="BETA-CAROTENE DIOXYGENASE"/>
    <property type="match status" value="1"/>
</dbReference>
<evidence type="ECO:0000313" key="6">
    <source>
        <dbReference type="EMBL" id="USW50231.1"/>
    </source>
</evidence>
<comment type="cofactor">
    <cofactor evidence="5">
        <name>Fe(2+)</name>
        <dbReference type="ChEBI" id="CHEBI:29033"/>
    </cofactor>
    <text evidence="5">Binds 1 Fe(2+) ion per subunit.</text>
</comment>
<keyword evidence="4 5" id="KW-0408">Iron</keyword>
<evidence type="ECO:0000256" key="3">
    <source>
        <dbReference type="ARBA" id="ARBA00023002"/>
    </source>
</evidence>
<protein>
    <submittedName>
        <fullName evidence="6">Carotenoid oxygenase</fullName>
    </submittedName>
</protein>
<feature type="binding site" evidence="5">
    <location>
        <position position="223"/>
    </location>
    <ligand>
        <name>Fe cation</name>
        <dbReference type="ChEBI" id="CHEBI:24875"/>
        <note>catalytic</note>
    </ligand>
</feature>
<sequence>MSAHSRHLDFMSKGHTNGNLANGTINAAQSFPDRPQFSDFMKPCRFEGEIQNIEVIGSIPDQIDGTFYRVMPDPQFPPFIEDDPWFNGDGNISAVKTRSGKVDFRQRFVRTEKFVREREAGRALLGKYRNKYTDAVEFTEDSPPYTLDPLTLETRGLEDFNGHLPACTFTAHPKIDPVTGEMVAMGYEAKGDGTPDVCYYTFDAKRKILETAWMICPIIGIIHDFAVTRNWILCPVIPQTCDLERMEAGGEHWQWSPDVPFYIGVLTRRNASGDDVKWFRAPKSFPGHVANAFEDSDGYIVLDLPICDKNAFFWWPDKDGRAPAPHEVQSSMRRFVIDPTSTELDIQSKEILLETDCEFPRIDDRYAMREYRHLFCAIMDASLPSDIPAIMSKRGGGSPFYNAIGHLDIRTRMLRSYFPGPTHTPQEAVFVQRSEEAEEADGWIMFLVNNYS</sequence>
<dbReference type="EMBL" id="CP099419">
    <property type="protein sequence ID" value="USW50231.1"/>
    <property type="molecule type" value="Genomic_DNA"/>
</dbReference>
<evidence type="ECO:0000256" key="2">
    <source>
        <dbReference type="ARBA" id="ARBA00022723"/>
    </source>
</evidence>
<keyword evidence="2 5" id="KW-0479">Metal-binding</keyword>
<dbReference type="Pfam" id="PF03055">
    <property type="entry name" value="RPE65"/>
    <property type="match status" value="1"/>
</dbReference>
<dbReference type="PANTHER" id="PTHR10543:SF89">
    <property type="entry name" value="CAROTENOID 9,10(9',10')-CLEAVAGE DIOXYGENASE 1"/>
    <property type="match status" value="1"/>
</dbReference>